<dbReference type="GO" id="GO:0016805">
    <property type="term" value="F:dipeptidase activity"/>
    <property type="evidence" value="ECO:0007669"/>
    <property type="project" value="TreeGrafter"/>
</dbReference>
<dbReference type="GO" id="GO:0071713">
    <property type="term" value="F:para-aminobenzoyl-glutamate hydrolase activity"/>
    <property type="evidence" value="ECO:0007669"/>
    <property type="project" value="TreeGrafter"/>
</dbReference>
<dbReference type="InterPro" id="IPR036264">
    <property type="entry name" value="Bact_exopeptidase_dim_dom"/>
</dbReference>
<gene>
    <name evidence="1" type="ORF">BC335_1148</name>
</gene>
<dbReference type="PANTHER" id="PTHR30575:SF3">
    <property type="entry name" value="PEPTIDASE M20 DIMERISATION DOMAIN-CONTAINING PROTEIN"/>
    <property type="match status" value="1"/>
</dbReference>
<protein>
    <submittedName>
        <fullName evidence="1">Uncharacterized protein</fullName>
    </submittedName>
</protein>
<sequence length="421" mass="47467">MSEFEKYYPKISNLSTKLLDNPELGFKEYQTSKLIEDEIKSISPSIKVEHYLGTGLKVIFDNHKPKTIGIIAEMDALYQPKHFKANPETGAAHACGHYTQVGIALAMINEIVKAERLKEFGTNLAFIFTPAEEFVDLDWRQEQKAKHKLDYFGGKQEAIKQGLFDHINYCVSVHAIGEEFKQRTVEINCDLAGFNFKYFDFYGEASHAAFAPESGVNAQSIATLFTTALALQRQQIKNPNRIRFNPVVIGENTESINVIPDHVKMGSDLRFFDIKYVQSLMKKFDQAAQGCASALGGKAKITTQVGYLPLHSNREMNALVKDTFLQEDRIPGLIENRGYTMAAGDIGDVGFIMPTIQIGYGGWTGTIHGSDFKLIDPEFVLKIFPEFVFNSTLNISNHLEKIDEYHHTKREYLKALKKMEG</sequence>
<dbReference type="Pfam" id="PF07687">
    <property type="entry name" value="M20_dimer"/>
    <property type="match status" value="1"/>
</dbReference>
<dbReference type="InterPro" id="IPR011650">
    <property type="entry name" value="Peptidase_M20_dimer"/>
</dbReference>
<organism evidence="1 2">
    <name type="scientific">Lactobacillus helveticus</name>
    <name type="common">Lactobacillus suntoryeus</name>
    <dbReference type="NCBI Taxonomy" id="1587"/>
    <lineage>
        <taxon>Bacteria</taxon>
        <taxon>Bacillati</taxon>
        <taxon>Bacillota</taxon>
        <taxon>Bacilli</taxon>
        <taxon>Lactobacillales</taxon>
        <taxon>Lactobacillaceae</taxon>
        <taxon>Lactobacillus</taxon>
    </lineage>
</organism>
<dbReference type="Proteomes" id="UP000267794">
    <property type="component" value="Chromosome"/>
</dbReference>
<dbReference type="SUPFAM" id="SSF53187">
    <property type="entry name" value="Zn-dependent exopeptidases"/>
    <property type="match status" value="1"/>
</dbReference>
<dbReference type="Gene3D" id="3.40.630.10">
    <property type="entry name" value="Zn peptidases"/>
    <property type="match status" value="1"/>
</dbReference>
<evidence type="ECO:0000313" key="2">
    <source>
        <dbReference type="Proteomes" id="UP000267794"/>
    </source>
</evidence>
<dbReference type="OrthoDB" id="9781032at2"/>
<evidence type="ECO:0000313" key="1">
    <source>
        <dbReference type="EMBL" id="AYE61615.1"/>
    </source>
</evidence>
<dbReference type="RefSeq" id="WP_014564904.1">
    <property type="nucleotide sequence ID" value="NZ_BLYT01000115.1"/>
</dbReference>
<dbReference type="InterPro" id="IPR002933">
    <property type="entry name" value="Peptidase_M20"/>
</dbReference>
<dbReference type="GO" id="GO:0046657">
    <property type="term" value="P:folic acid catabolic process"/>
    <property type="evidence" value="ECO:0007669"/>
    <property type="project" value="TreeGrafter"/>
</dbReference>
<dbReference type="AlphaFoldDB" id="A0A1B2IPM9"/>
<dbReference type="Gene3D" id="3.30.70.360">
    <property type="match status" value="1"/>
</dbReference>
<accession>A0A1B2IPM9</accession>
<dbReference type="EMBL" id="CP017982">
    <property type="protein sequence ID" value="AYE61615.1"/>
    <property type="molecule type" value="Genomic_DNA"/>
</dbReference>
<dbReference type="GO" id="GO:0005737">
    <property type="term" value="C:cytoplasm"/>
    <property type="evidence" value="ECO:0007669"/>
    <property type="project" value="TreeGrafter"/>
</dbReference>
<name>A0A1B2IPM9_LACHE</name>
<proteinExistence type="predicted"/>
<dbReference type="SUPFAM" id="SSF55031">
    <property type="entry name" value="Bacterial exopeptidase dimerisation domain"/>
    <property type="match status" value="1"/>
</dbReference>
<dbReference type="PANTHER" id="PTHR30575">
    <property type="entry name" value="PEPTIDASE M20"/>
    <property type="match status" value="1"/>
</dbReference>
<reference evidence="1 2" key="1">
    <citation type="submission" date="2016-10" db="EMBL/GenBank/DDBJ databases">
        <title>Complete genomic sequencing of Lactobacillus helveticus LH99 and comparative genome analysis.</title>
        <authorList>
            <person name="Li N."/>
            <person name="You C."/>
            <person name="Liu Z."/>
        </authorList>
    </citation>
    <scope>NUCLEOTIDE SEQUENCE [LARGE SCALE GENOMIC DNA]</scope>
    <source>
        <strain evidence="1 2">LH99</strain>
    </source>
</reference>
<dbReference type="InterPro" id="IPR052030">
    <property type="entry name" value="Peptidase_M20/M20A_hydrolases"/>
</dbReference>
<dbReference type="Pfam" id="PF01546">
    <property type="entry name" value="Peptidase_M20"/>
    <property type="match status" value="1"/>
</dbReference>